<protein>
    <recommendedName>
        <fullName evidence="3">G domain-containing protein</fullName>
    </recommendedName>
</protein>
<dbReference type="AlphaFoldDB" id="A0A9P5SAS3"/>
<name>A0A9P5SAS3_9FUNG</name>
<organism evidence="1 2">
    <name type="scientific">Podila minutissima</name>
    <dbReference type="NCBI Taxonomy" id="64525"/>
    <lineage>
        <taxon>Eukaryota</taxon>
        <taxon>Fungi</taxon>
        <taxon>Fungi incertae sedis</taxon>
        <taxon>Mucoromycota</taxon>
        <taxon>Mortierellomycotina</taxon>
        <taxon>Mortierellomycetes</taxon>
        <taxon>Mortierellales</taxon>
        <taxon>Mortierellaceae</taxon>
        <taxon>Podila</taxon>
    </lineage>
</organism>
<feature type="non-terminal residue" evidence="1">
    <location>
        <position position="178"/>
    </location>
</feature>
<keyword evidence="2" id="KW-1185">Reference proteome</keyword>
<evidence type="ECO:0008006" key="3">
    <source>
        <dbReference type="Google" id="ProtNLM"/>
    </source>
</evidence>
<reference evidence="1" key="1">
    <citation type="journal article" date="2020" name="Fungal Divers.">
        <title>Resolving the Mortierellaceae phylogeny through synthesis of multi-gene phylogenetics and phylogenomics.</title>
        <authorList>
            <person name="Vandepol N."/>
            <person name="Liber J."/>
            <person name="Desiro A."/>
            <person name="Na H."/>
            <person name="Kennedy M."/>
            <person name="Barry K."/>
            <person name="Grigoriev I.V."/>
            <person name="Miller A.N."/>
            <person name="O'Donnell K."/>
            <person name="Stajich J.E."/>
            <person name="Bonito G."/>
        </authorList>
    </citation>
    <scope>NUCLEOTIDE SEQUENCE</scope>
    <source>
        <strain evidence="1">NVP1</strain>
    </source>
</reference>
<accession>A0A9P5SAS3</accession>
<dbReference type="Gene3D" id="3.40.50.300">
    <property type="entry name" value="P-loop containing nucleotide triphosphate hydrolases"/>
    <property type="match status" value="1"/>
</dbReference>
<evidence type="ECO:0000313" key="1">
    <source>
        <dbReference type="EMBL" id="KAF9324076.1"/>
    </source>
</evidence>
<dbReference type="SUPFAM" id="SSF52540">
    <property type="entry name" value="P-loop containing nucleoside triphosphate hydrolases"/>
    <property type="match status" value="1"/>
</dbReference>
<dbReference type="EMBL" id="JAAAUY010001159">
    <property type="protein sequence ID" value="KAF9324076.1"/>
    <property type="molecule type" value="Genomic_DNA"/>
</dbReference>
<sequence length="178" mass="20095">MSRQEKSKFSVLVMGKTQAGKSTFIEHIKNYANPGYSIDKSLLGNGNLSKTESTRSFYVDSNLHAYEVFNRESGDVIDLDNLASKSDEEGYREILFSREKNVGLRLAPHDPNGPSDMVEFRFLDTPGLNDTMDRDSSHAVNIISEMINTKSFNLIVIIVSYKNPITQEQQLALEYYAN</sequence>
<proteinExistence type="predicted"/>
<evidence type="ECO:0000313" key="2">
    <source>
        <dbReference type="Proteomes" id="UP000696485"/>
    </source>
</evidence>
<dbReference type="Proteomes" id="UP000696485">
    <property type="component" value="Unassembled WGS sequence"/>
</dbReference>
<dbReference type="InterPro" id="IPR027417">
    <property type="entry name" value="P-loop_NTPase"/>
</dbReference>
<comment type="caution">
    <text evidence="1">The sequence shown here is derived from an EMBL/GenBank/DDBJ whole genome shotgun (WGS) entry which is preliminary data.</text>
</comment>
<gene>
    <name evidence="1" type="ORF">BG006_000884</name>
</gene>